<dbReference type="EMBL" id="JACHIO010000019">
    <property type="protein sequence ID" value="MBB5065705.1"/>
    <property type="molecule type" value="Genomic_DNA"/>
</dbReference>
<gene>
    <name evidence="2" type="ORF">HDF15_004075</name>
</gene>
<organism evidence="2 3">
    <name type="scientific">Granulicella mallensis</name>
    <dbReference type="NCBI Taxonomy" id="940614"/>
    <lineage>
        <taxon>Bacteria</taxon>
        <taxon>Pseudomonadati</taxon>
        <taxon>Acidobacteriota</taxon>
        <taxon>Terriglobia</taxon>
        <taxon>Terriglobales</taxon>
        <taxon>Acidobacteriaceae</taxon>
        <taxon>Granulicella</taxon>
    </lineage>
</organism>
<protein>
    <submittedName>
        <fullName evidence="2">Uncharacterized protein (TIGR03435 family)</fullName>
    </submittedName>
</protein>
<dbReference type="AlphaFoldDB" id="A0A7W8ECK0"/>
<comment type="caution">
    <text evidence="2">The sequence shown here is derived from an EMBL/GenBank/DDBJ whole genome shotgun (WGS) entry which is preliminary data.</text>
</comment>
<feature type="chain" id="PRO_5030936590" evidence="1">
    <location>
        <begin position="24"/>
        <end position="375"/>
    </location>
</feature>
<name>A0A7W8ECK0_9BACT</name>
<proteinExistence type="predicted"/>
<evidence type="ECO:0000313" key="3">
    <source>
        <dbReference type="Proteomes" id="UP000584867"/>
    </source>
</evidence>
<evidence type="ECO:0000256" key="1">
    <source>
        <dbReference type="SAM" id="SignalP"/>
    </source>
</evidence>
<accession>A0A7W8ECK0</accession>
<feature type="signal peptide" evidence="1">
    <location>
        <begin position="1"/>
        <end position="23"/>
    </location>
</feature>
<sequence>MKVIALRLVAVLLFAIGVLQAQAQDISGNWQGTLQAGKGLRILLKISKADTAGWKGVMYSIDQGGTPINVTSVTVDKLNFGFTVKLLDLTYAGTLNPDGTSIEGNSTQNGTAHVLNFTHVTAENTWAIPEPPKSMPTDAKPKFDVVTVKPSDPNKPGKLFTIRGRQILTINTTVNDLITFGYSLQTKEILNAPSWMDEKYDVDGVPDVEGQPNIQQMRLLIQDALVARFGLKFHTEQREMTAYVLTVAKGGPKLTLTSDRPNSPGDFIFGGLGKLRVTNATMKDFSHGMQEAVMDKPVVDQTGLTERYDFNLNWTPDQSQFASFGAHIPLPNPDDPNALPSLFTALQEQVGLKMDVTKAKVDVMVVDHIEKPSAN</sequence>
<evidence type="ECO:0000313" key="2">
    <source>
        <dbReference type="EMBL" id="MBB5065705.1"/>
    </source>
</evidence>
<reference evidence="2 3" key="1">
    <citation type="submission" date="2020-08" db="EMBL/GenBank/DDBJ databases">
        <title>Genomic Encyclopedia of Type Strains, Phase IV (KMG-V): Genome sequencing to study the core and pangenomes of soil and plant-associated prokaryotes.</title>
        <authorList>
            <person name="Whitman W."/>
        </authorList>
    </citation>
    <scope>NUCLEOTIDE SEQUENCE [LARGE SCALE GENOMIC DNA]</scope>
    <source>
        <strain evidence="2 3">X5P3</strain>
    </source>
</reference>
<dbReference type="NCBIfam" id="TIGR03435">
    <property type="entry name" value="Soli_TIGR03435"/>
    <property type="match status" value="1"/>
</dbReference>
<dbReference type="RefSeq" id="WP_184258629.1">
    <property type="nucleotide sequence ID" value="NZ_JACHIO010000019.1"/>
</dbReference>
<dbReference type="Proteomes" id="UP000584867">
    <property type="component" value="Unassembled WGS sequence"/>
</dbReference>
<keyword evidence="1" id="KW-0732">Signal</keyword>
<dbReference type="Pfam" id="PF12543">
    <property type="entry name" value="DUF3738"/>
    <property type="match status" value="1"/>
</dbReference>
<dbReference type="InterPro" id="IPR017801">
    <property type="entry name" value="DUF3738"/>
</dbReference>